<feature type="compositionally biased region" description="Polar residues" evidence="7">
    <location>
        <begin position="2152"/>
        <end position="2173"/>
    </location>
</feature>
<comment type="subcellular location">
    <subcellularLocation>
        <location evidence="1">Cell junction</location>
    </subcellularLocation>
</comment>
<keyword evidence="9" id="KW-1185">Reference proteome</keyword>
<gene>
    <name evidence="8" type="ORF">HJG59_019632</name>
</gene>
<feature type="repeat" description="Xin" evidence="5">
    <location>
        <begin position="613"/>
        <end position="628"/>
    </location>
</feature>
<dbReference type="Proteomes" id="UP000550707">
    <property type="component" value="Unassembled WGS sequence"/>
</dbReference>
<feature type="repeat" description="Xin" evidence="5">
    <location>
        <begin position="1418"/>
        <end position="1433"/>
    </location>
</feature>
<dbReference type="EMBL" id="JACASF010000011">
    <property type="protein sequence ID" value="KAF6451415.1"/>
    <property type="molecule type" value="Genomic_DNA"/>
</dbReference>
<feature type="compositionally biased region" description="Basic and acidic residues" evidence="7">
    <location>
        <begin position="2726"/>
        <end position="2743"/>
    </location>
</feature>
<feature type="compositionally biased region" description="Basic and acidic residues" evidence="7">
    <location>
        <begin position="2480"/>
        <end position="2498"/>
    </location>
</feature>
<feature type="region of interest" description="Disordered" evidence="7">
    <location>
        <begin position="2454"/>
        <end position="2545"/>
    </location>
</feature>
<feature type="repeat" description="Xin" evidence="5">
    <location>
        <begin position="688"/>
        <end position="703"/>
    </location>
</feature>
<feature type="repeat" description="Xin" evidence="5">
    <location>
        <begin position="838"/>
        <end position="853"/>
    </location>
</feature>
<feature type="repeat" description="Xin" evidence="5">
    <location>
        <begin position="650"/>
        <end position="665"/>
    </location>
</feature>
<dbReference type="InterPro" id="IPR012510">
    <property type="entry name" value="Actin-binding_Xin_repeat"/>
</dbReference>
<dbReference type="PANTHER" id="PTHR22591">
    <property type="entry name" value="XIN"/>
    <property type="match status" value="1"/>
</dbReference>
<feature type="compositionally biased region" description="Polar residues" evidence="7">
    <location>
        <begin position="147"/>
        <end position="161"/>
    </location>
</feature>
<feature type="compositionally biased region" description="Low complexity" evidence="7">
    <location>
        <begin position="2399"/>
        <end position="2415"/>
    </location>
</feature>
<feature type="region of interest" description="Disordered" evidence="7">
    <location>
        <begin position="2799"/>
        <end position="2820"/>
    </location>
</feature>
<feature type="region of interest" description="Disordered" evidence="7">
    <location>
        <begin position="3043"/>
        <end position="3186"/>
    </location>
</feature>
<feature type="repeat" description="Xin" evidence="5">
    <location>
        <begin position="766"/>
        <end position="781"/>
    </location>
</feature>
<evidence type="ECO:0000256" key="1">
    <source>
        <dbReference type="ARBA" id="ARBA00004282"/>
    </source>
</evidence>
<feature type="compositionally biased region" description="Low complexity" evidence="7">
    <location>
        <begin position="3058"/>
        <end position="3072"/>
    </location>
</feature>
<dbReference type="PROSITE" id="PS51389">
    <property type="entry name" value="XIN"/>
    <property type="match status" value="26"/>
</dbReference>
<dbReference type="PANTHER" id="PTHR22591:SF1">
    <property type="entry name" value="XIN ACTIN-BINDING REPEAT-CONTAINING PROTEIN 2"/>
    <property type="match status" value="1"/>
</dbReference>
<dbReference type="GO" id="GO:0005925">
    <property type="term" value="C:focal adhesion"/>
    <property type="evidence" value="ECO:0007669"/>
    <property type="project" value="TreeGrafter"/>
</dbReference>
<feature type="region of interest" description="Disordered" evidence="7">
    <location>
        <begin position="3724"/>
        <end position="3783"/>
    </location>
</feature>
<feature type="repeat" description="Xin" evidence="5">
    <location>
        <begin position="804"/>
        <end position="819"/>
    </location>
</feature>
<protein>
    <submittedName>
        <fullName evidence="8">Xin actin binding repeat containing 2</fullName>
    </submittedName>
</protein>
<feature type="compositionally biased region" description="Low complexity" evidence="7">
    <location>
        <begin position="410"/>
        <end position="419"/>
    </location>
</feature>
<keyword evidence="4 5" id="KW-0009">Actin-binding</keyword>
<keyword evidence="2" id="KW-0677">Repeat</keyword>
<organism evidence="8 9">
    <name type="scientific">Molossus molossus</name>
    <name type="common">Pallas' mastiff bat</name>
    <name type="synonym">Vespertilio molossus</name>
    <dbReference type="NCBI Taxonomy" id="27622"/>
    <lineage>
        <taxon>Eukaryota</taxon>
        <taxon>Metazoa</taxon>
        <taxon>Chordata</taxon>
        <taxon>Craniata</taxon>
        <taxon>Vertebrata</taxon>
        <taxon>Euteleostomi</taxon>
        <taxon>Mammalia</taxon>
        <taxon>Eutheria</taxon>
        <taxon>Laurasiatheria</taxon>
        <taxon>Chiroptera</taxon>
        <taxon>Yangochiroptera</taxon>
        <taxon>Molossidae</taxon>
        <taxon>Molossus</taxon>
    </lineage>
</organism>
<feature type="repeat" description="Xin" evidence="5">
    <location>
        <begin position="872"/>
        <end position="887"/>
    </location>
</feature>
<feature type="repeat" description="Xin" evidence="5">
    <location>
        <begin position="538"/>
        <end position="553"/>
    </location>
</feature>
<name>A0A7J8FV95_MOLMO</name>
<feature type="region of interest" description="Disordered" evidence="7">
    <location>
        <begin position="3396"/>
        <end position="3417"/>
    </location>
</feature>
<feature type="region of interest" description="Disordered" evidence="7">
    <location>
        <begin position="403"/>
        <end position="459"/>
    </location>
</feature>
<keyword evidence="6" id="KW-0175">Coiled coil</keyword>
<feature type="repeat" description="Xin" evidence="5">
    <location>
        <begin position="909"/>
        <end position="924"/>
    </location>
</feature>
<dbReference type="InParanoid" id="A0A7J8FV95"/>
<feature type="region of interest" description="Disordered" evidence="7">
    <location>
        <begin position="2283"/>
        <end position="2442"/>
    </location>
</feature>
<feature type="region of interest" description="Disordered" evidence="7">
    <location>
        <begin position="44"/>
        <end position="180"/>
    </location>
</feature>
<feature type="compositionally biased region" description="Basic and acidic residues" evidence="7">
    <location>
        <begin position="2753"/>
        <end position="2781"/>
    </location>
</feature>
<feature type="compositionally biased region" description="Polar residues" evidence="7">
    <location>
        <begin position="2455"/>
        <end position="2468"/>
    </location>
</feature>
<feature type="compositionally biased region" description="Low complexity" evidence="7">
    <location>
        <begin position="2375"/>
        <end position="2389"/>
    </location>
</feature>
<feature type="repeat" description="Xin" evidence="5">
    <location>
        <begin position="1487"/>
        <end position="1502"/>
    </location>
</feature>
<evidence type="ECO:0000256" key="2">
    <source>
        <dbReference type="ARBA" id="ARBA00022737"/>
    </source>
</evidence>
<feature type="region of interest" description="Disordered" evidence="7">
    <location>
        <begin position="2152"/>
        <end position="2177"/>
    </location>
</feature>
<feature type="compositionally biased region" description="Basic and acidic residues" evidence="7">
    <location>
        <begin position="3133"/>
        <end position="3147"/>
    </location>
</feature>
<feature type="repeat" description="Xin" evidence="5">
    <location>
        <begin position="1449"/>
        <end position="1464"/>
    </location>
</feature>
<evidence type="ECO:0000256" key="4">
    <source>
        <dbReference type="ARBA" id="ARBA00023203"/>
    </source>
</evidence>
<dbReference type="InterPro" id="IPR030072">
    <property type="entry name" value="XIRP1/XIRP2"/>
</dbReference>
<feature type="repeat" description="Xin" evidence="5">
    <location>
        <begin position="1124"/>
        <end position="1139"/>
    </location>
</feature>
<keyword evidence="3" id="KW-0965">Cell junction</keyword>
<feature type="repeat" description="Xin" evidence="5">
    <location>
        <begin position="1272"/>
        <end position="1287"/>
    </location>
</feature>
<feature type="compositionally biased region" description="Basic and acidic residues" evidence="7">
    <location>
        <begin position="3724"/>
        <end position="3744"/>
    </location>
</feature>
<feature type="repeat" description="Xin" evidence="5">
    <location>
        <begin position="1162"/>
        <end position="1177"/>
    </location>
</feature>
<reference evidence="8 9" key="1">
    <citation type="journal article" date="2020" name="Nature">
        <title>Six reference-quality genomes reveal evolution of bat adaptations.</title>
        <authorList>
            <person name="Jebb D."/>
            <person name="Huang Z."/>
            <person name="Pippel M."/>
            <person name="Hughes G.M."/>
            <person name="Lavrichenko K."/>
            <person name="Devanna P."/>
            <person name="Winkler S."/>
            <person name="Jermiin L.S."/>
            <person name="Skirmuntt E.C."/>
            <person name="Katzourakis A."/>
            <person name="Burkitt-Gray L."/>
            <person name="Ray D.A."/>
            <person name="Sullivan K.A.M."/>
            <person name="Roscito J.G."/>
            <person name="Kirilenko B.M."/>
            <person name="Davalos L.M."/>
            <person name="Corthals A.P."/>
            <person name="Power M.L."/>
            <person name="Jones G."/>
            <person name="Ransome R.D."/>
            <person name="Dechmann D.K.N."/>
            <person name="Locatelli A.G."/>
            <person name="Puechmaille S.J."/>
            <person name="Fedrigo O."/>
            <person name="Jarvis E.D."/>
            <person name="Hiller M."/>
            <person name="Vernes S.C."/>
            <person name="Myers E.W."/>
            <person name="Teeling E.C."/>
        </authorList>
    </citation>
    <scope>NUCLEOTIDE SEQUENCE [LARGE SCALE GENOMIC DNA]</scope>
    <source>
        <strain evidence="8">MMolMol1</strain>
        <tissue evidence="8">Muscle</tissue>
    </source>
</reference>
<feature type="repeat" description="Xin" evidence="5">
    <location>
        <begin position="1309"/>
        <end position="1324"/>
    </location>
</feature>
<sequence>MFPMQKGSLNLLRQKWESSDYQKSECCPGGSRCRLFQPRESKLLEPETQVVSAPGPPDSPNLPCSAEEQLSSETEQKGPEDQSDNVRECSRPEVLKEDSLSGPRRIEHFSIALDELRSVFEAPRSGNRPAGPAESGLKEMELERSLCSPTFKSHAGSQSDDSVQDPDKKDEATSFDKIPPDSGHSRIFEVTIGLQKPARGFAEDSAAWAEGASDLQEVVSLKERMARYQAAVSKGDHHSFSANMMEEADMCTVPGGLARVKRRFEKDKIASSCNTFSQYQYQHRNRSEQEVIRSGQLDILRRQEMERNEQEASKAHKMDVLGTEMASHLEKHTKEINRASQLHQYVQETVIDTPEDEETPKLSTKFLKEQFEKSAQEKVLCSDKEVTPAKQIKIESEYEEILKPPSIMGTSSTSCSSTSQRKKTSTTRYSDHSATSSSLAQVHASPLGKTEEFPPPPPDILQTPLDVTALSQSPELPSPPRIPPVPKELYSKQRNLYELNRLYKHIHPELRKNLEKDYISEVSEIVSSQVNTGSSVSADVQQARYVFENTNDSSQKALSSEREYVEWDEILKGEVQSIRWIFENQPLDSINNGSPDEDNISKGIADQEIIAGGDVKYTTWMFETQPIDTLGDHSSKIEENAEKIPELARGDVCTARWMFETQPLDSMNKMHQSQEESVVTAITDITGGDVKTVRYMFETQHLDQLGQLHSVDEIHLLQLRSELKEIKGNVKRSIKCFETQPLYVIRDGLGQMLEIKTVHREDIEKGDVRTARWLFETQLLDTIHKDITEIKVVRGISMEEHVKGGVSKAKWLFETQPLEKIKEDSEEVIIEKETIIGTDVSRKCWMFETQPLDILNEVSDANSQRSEEKIGGDVQTTKHLFETLPIEALKDSPDVGKLKKITASEEEKGDVRRQKWIFETQPLEEIREDKKEYIRTVKLEEVDRGDVRNYTHIFESNNLLKFDASHKIEVEGVTRGAVELNKSLFETTPLYAIQDHLGKYHQVKTVQQEEILRGDVRSCRWLFETRPIDQFDESIHKYQIIRGISAQEIQTGNVKSAKWLFETQPLDSIKYFSNMEELESKNEQTTDIVKGDVKTCKWLFETQPMESLYEKVSLMTGSEEILKGDVKACTWLFETQPLDTIKDDSETTVKLQTVKQEEIQGGDVHTACFLFETENLDSIQGEEGREITAVHMDIQAGDVSSMRHKFENQPLDSINSNSEEVLEKIKSLKTEDIQKGNVLNCRWLFENQPIDRINEGQGNDELVKTVTDIQGGDVRKGCFIFETFSLDEIKEESDYISTKESVTEEVVKGDVKSYRMLFETQPLYAIRDQEGCYHEVTTVKKEEVIHGDVRGTRWLFETKPLDSINESETVYVIKSVTQEDIQKGEVSSVRYRFETQPLDQISEESHDIVPTVDHIQGGDVKTSKQFFESENVNKNAYIRTVSVNEIQKGNVKTSTWLFETHTIDELRGEGSDYENIKTVTQQDVQKGDVKQAVWLFENQTLDSIKETDESITKISKEEIPPSDVKTTTWLFETTPLHEFNQNGVEKVEIIGKSIKETLEELYSHKVIEAPGIIIEADEVGDVRMAKYKLMNQTSPEIQKEEIIRVDLRNIIVNLLSKRDCTKREIMVSEEEKGNVNLTKTQLLNRSTECNAGKEEIVSGDVKQAIKNLFSEERSVKKGILIQEDERGDINMTIYCLLHENAGDTIEREEVIGGDVKRTIHNLLSSISTNQISERAKIDASERGNVQFFTTCIETGALDYLKQLQMESDETLTARTQETEEEIIGGDVAGTKLLLNQRQSQVERTVSETDIIPGDVHNTVKVFMTEPQNASCKTSKEEIIKGDLKSTLNSLSQAINQKTVAKTEEIIKGDMLATLQSLQESSHSWKESKQPNATPSDFEKAIECLEKNAKTRTEILKKELLLDDLEASLRNLKEAQGAFKEVEKKGIIKEDVHAAMVGSSQEQKTETHQMAVQTDRKHVLHPRPGPFEPVARWQGGTPDTVNQITGRSCQGNLIEERTEINLPKAPKGTVKIVVDREQNNDALEKSLRRLSNSDHKAIKNVLESGDTTGVWMDTTEQHLRDEHMSRQLTSTVLVKENLKTKESEAVREQRKDAVLNSTRSIDKAVGKQQTQTCKLRNDHQKIESFPVTSFKNTKSTKMSIDTRSSNPSPTQGPVSKTVGETCEVSGDFQKQVLLKQDMQYCNKDIKKKNVNPQPMWQTLPVDQDISNVTEVKVSPKSCNKFKASDKKQKTDVYLNSQDFLMKTNTSTDLKKAMEMSFNTINLNPENNVKESECPLPPPSPPPPPPSNASSEIEFPLPPPPPLMMLPEKNGFSPSLSTEKIKADFENFPGLPLPPPPEDERPEREGLPMFVPPSSPPASSLNPAHLLSSSSQEKHNETFVQYSQEEASSSQQTHSQAKIVTGKSGARRPPPTLPKPKLPKHLEDKLFHGSTRVELKNSLTDMESKITLSNDQKRAITLTSSEHTETKQDISSKSLPERKQLSMTSTRSLSQTVPETLPSKEKQGKTPLIKSHSFPAGSGQQNPKPYMRKFKTPLMIAEEKYRKQREELEKQKHESFCYNIVKTERPSQNPSELEKQVGLQKTNEEVLLPGMDSGVTVTQPSPDSQSHSQAREVCTDTLSTTPAATVATKKLQHVLEASEDKDIMKKEILQRSRDMIQSKTACDITQSYQNYSTQQTQQKYLEQLHLPQSKPASPSFKVQTIKLPALDHKSNGADHSHDSHKKQSELEVQTITKQQHQETKKTEASTEYSDKQSVAEKHHQLPKKEKRVTIKLPTELSGKSHESKLTVVHEKQREFRESESGKLIESEGIIQGPPTISPKEERLMLERKQDHLNKSAQKVVKQKVTGAHFESQTENFQQTQIQTPESQVEHKKLPQPYSNLQEEKWLGVKGIQQKQVFSNTQDAKQEITQNQSLFSSVKESQKDNGKCAVNILEFLRKREELQQILSRVKQFEAEADTNGLKTFQTLLNIIPVWLLSEEKRKYGVSIAVENNIEKIKEEITYIKTQAEAMLASCENIIQTAMISSNAGKQRNKPTSLNETSSKVSNVNVSYSQNTEQEEKTVTEKTQHHQVETHHAAATHNHVKTHQEIKLEDSKISPPSLKTRAPSPTFITIESTARRTETSTKDERSQSPKTDNFAELSPRTPVSQTSRIRRANTSPSPPRSRSEQLVKLKDTTAKLSRGAVLCPAATPAPVAEKRSEIITSPASLRRQIKIETRGRDSPTITIPISVNHVDSGSFRESMEAQEEVRKVEKRATYVHKDGLNSTKSIVPNTESFDSVEIIRRVEGPGLSEHTQRYEAANRAVQMAENFVNDRENEINRWFKEFEDGPVFEAKSDTRVYVNGEANRNITQESHAFCKEEFGLTSLENTSFTGFSCNRPGERQEDVPAQQPTVLSETRSPREHFSRVDTFESQVVGSKTTVSPSPNSEVGKSGFDFKHAPPTYEDVIAGHILDISDSPAELRRNFQKTWQESERVFKRVGCATSDAAAAEMRRTFQEESAFISETATPRQGNIKLSLGNYASLHGQIYCKPHFKQLFKSKGNYDEGFGHKQHKDRWNCKNKSSSMDFIPNEEPNICKNSAENTPILGDLNKHLGADDSERQRDDLRQYRERGKLKIIWPPSREMPKKTFPLEEELQMSRPKWPPEMATPTSADYTGESLMEHIKTRENKGHEQENISFLQPYLQSIHMCQKEGVTGIKDKEMYEARKDGKEGNKNVHDEPHEAEETRSKRKSGMNLHANNDAAVQSAEREKNEKTNEPDGAEFLQVTNTDDEVVPQNHKENLNKNNNNNYVAVSPLSNCWQKTAALEFSNLLPLSNGANCTASEHRIANLENASRISELLGIFESEKMYSRNVLAMALSKQKEGVTAQSAPKPGLGGRLIVKAKSSIASSDTNISSVKGNHSNNKSLHFFFSNTVKIAAFSKKHENIFEHDVIDSVDQTKNTPCLYLRELEEDIEHWQHGETRDTAHMNGNTEVHALRSGCAAAPAFPKVGVPSEQLTVEEQIKRNRCYSDTE</sequence>
<evidence type="ECO:0000256" key="6">
    <source>
        <dbReference type="SAM" id="Coils"/>
    </source>
</evidence>
<feature type="repeat" description="Xin" evidence="5">
    <location>
        <begin position="1197"/>
        <end position="1212"/>
    </location>
</feature>
<feature type="compositionally biased region" description="Basic and acidic residues" evidence="7">
    <location>
        <begin position="14"/>
        <end position="23"/>
    </location>
</feature>
<feature type="repeat" description="Xin" evidence="5">
    <location>
        <begin position="1014"/>
        <end position="1029"/>
    </location>
</feature>
<feature type="compositionally biased region" description="Polar residues" evidence="7">
    <location>
        <begin position="3161"/>
        <end position="3175"/>
    </location>
</feature>
<evidence type="ECO:0000256" key="7">
    <source>
        <dbReference type="SAM" id="MobiDB-lite"/>
    </source>
</evidence>
<evidence type="ECO:0000313" key="8">
    <source>
        <dbReference type="EMBL" id="KAF6451415.1"/>
    </source>
</evidence>
<feature type="compositionally biased region" description="Polar residues" evidence="7">
    <location>
        <begin position="2499"/>
        <end position="2512"/>
    </location>
</feature>
<dbReference type="FunCoup" id="A0A7J8FV95">
    <property type="interactions" value="90"/>
</dbReference>
<evidence type="ECO:0000256" key="5">
    <source>
        <dbReference type="PROSITE-ProRule" id="PRU00721"/>
    </source>
</evidence>
<proteinExistence type="inferred from homology"/>
<feature type="region of interest" description="Disordered" evidence="7">
    <location>
        <begin position="2726"/>
        <end position="2782"/>
    </location>
</feature>
<feature type="repeat" description="Xin" evidence="5">
    <location>
        <begin position="1236"/>
        <end position="1251"/>
    </location>
</feature>
<feature type="compositionally biased region" description="Polar residues" evidence="7">
    <location>
        <begin position="3043"/>
        <end position="3057"/>
    </location>
</feature>
<dbReference type="GO" id="GO:0007015">
    <property type="term" value="P:actin filament organization"/>
    <property type="evidence" value="ECO:0007669"/>
    <property type="project" value="TreeGrafter"/>
</dbReference>
<feature type="compositionally biased region" description="Basic and acidic residues" evidence="7">
    <location>
        <begin position="165"/>
        <end position="174"/>
    </location>
</feature>
<dbReference type="SUPFAM" id="SSF57716">
    <property type="entry name" value="Glucocorticoid receptor-like (DNA-binding domain)"/>
    <property type="match status" value="1"/>
</dbReference>
<feature type="repeat" description="Xin" evidence="5">
    <location>
        <begin position="1091"/>
        <end position="1106"/>
    </location>
</feature>
<feature type="compositionally biased region" description="Basic and acidic residues" evidence="7">
    <location>
        <begin position="3102"/>
        <end position="3112"/>
    </location>
</feature>
<feature type="compositionally biased region" description="Pro residues" evidence="7">
    <location>
        <begin position="2293"/>
        <end position="2305"/>
    </location>
</feature>
<feature type="compositionally biased region" description="Basic and acidic residues" evidence="7">
    <location>
        <begin position="3074"/>
        <end position="3092"/>
    </location>
</feature>
<feature type="coiled-coil region" evidence="6">
    <location>
        <begin position="1914"/>
        <end position="1944"/>
    </location>
</feature>
<feature type="repeat" description="Xin" evidence="5">
    <location>
        <begin position="1347"/>
        <end position="1362"/>
    </location>
</feature>
<accession>A0A7J8FV95</accession>
<dbReference type="Pfam" id="PF08043">
    <property type="entry name" value="Xin"/>
    <property type="match status" value="17"/>
</dbReference>
<comment type="caution">
    <text evidence="8">The sequence shown here is derived from an EMBL/GenBank/DDBJ whole genome shotgun (WGS) entry which is preliminary data.</text>
</comment>
<dbReference type="GO" id="GO:0001725">
    <property type="term" value="C:stress fiber"/>
    <property type="evidence" value="ECO:0007669"/>
    <property type="project" value="TreeGrafter"/>
</dbReference>
<feature type="region of interest" description="Disordered" evidence="7">
    <location>
        <begin position="1"/>
        <end position="28"/>
    </location>
</feature>
<feature type="repeat" description="Xin" evidence="5">
    <location>
        <begin position="1052"/>
        <end position="1067"/>
    </location>
</feature>
<feature type="compositionally biased region" description="Basic and acidic residues" evidence="7">
    <location>
        <begin position="3764"/>
        <end position="3774"/>
    </location>
</feature>
<comment type="domain">
    <text evidence="5">Xin repeats bind F-actin.</text>
</comment>
<feature type="repeat" description="Xin" evidence="5">
    <location>
        <begin position="728"/>
        <end position="743"/>
    </location>
</feature>
<comment type="similarity">
    <text evidence="5">Belongs to the Xin family.</text>
</comment>
<feature type="repeat" description="Xin" evidence="5">
    <location>
        <begin position="1522"/>
        <end position="1537"/>
    </location>
</feature>
<dbReference type="GO" id="GO:0051015">
    <property type="term" value="F:actin filament binding"/>
    <property type="evidence" value="ECO:0007669"/>
    <property type="project" value="TreeGrafter"/>
</dbReference>
<feature type="repeat" description="Xin" evidence="5">
    <location>
        <begin position="1384"/>
        <end position="1399"/>
    </location>
</feature>
<evidence type="ECO:0000256" key="3">
    <source>
        <dbReference type="ARBA" id="ARBA00022949"/>
    </source>
</evidence>
<evidence type="ECO:0000313" key="9">
    <source>
        <dbReference type="Proteomes" id="UP000550707"/>
    </source>
</evidence>
<feature type="compositionally biased region" description="Basic and acidic residues" evidence="7">
    <location>
        <begin position="74"/>
        <end position="118"/>
    </location>
</feature>
<feature type="repeat" description="Xin" evidence="5">
    <location>
        <begin position="573"/>
        <end position="588"/>
    </location>
</feature>